<accession>A0A895XNF9</accession>
<keyword evidence="4 5" id="KW-0472">Membrane</keyword>
<keyword evidence="2 5" id="KW-0812">Transmembrane</keyword>
<dbReference type="InterPro" id="IPR012340">
    <property type="entry name" value="NA-bd_OB-fold"/>
</dbReference>
<feature type="transmembrane region" description="Helical" evidence="5">
    <location>
        <begin position="7"/>
        <end position="40"/>
    </location>
</feature>
<gene>
    <name evidence="7" type="ORF">JQS30_07110</name>
</gene>
<dbReference type="Proteomes" id="UP000662939">
    <property type="component" value="Chromosome"/>
</dbReference>
<dbReference type="SUPFAM" id="SSF141322">
    <property type="entry name" value="NfeD domain-like"/>
    <property type="match status" value="1"/>
</dbReference>
<feature type="transmembrane region" description="Helical" evidence="5">
    <location>
        <begin position="46"/>
        <end position="67"/>
    </location>
</feature>
<dbReference type="RefSeq" id="WP_213172668.1">
    <property type="nucleotide sequence ID" value="NZ_CP070496.1"/>
</dbReference>
<feature type="domain" description="NfeD-like C-terminal" evidence="6">
    <location>
        <begin position="83"/>
        <end position="141"/>
    </location>
</feature>
<dbReference type="EMBL" id="CP070496">
    <property type="protein sequence ID" value="QSB06657.1"/>
    <property type="molecule type" value="Genomic_DNA"/>
</dbReference>
<evidence type="ECO:0000313" key="8">
    <source>
        <dbReference type="Proteomes" id="UP000662939"/>
    </source>
</evidence>
<sequence length="143" mass="15200">MDVLFWILLAVALGVAELFMLTFVLSMVAGGALLAGLAALVGLPPLAQGVVFVAGTGLSLVFVRPFLRKLLLDRTKDSSYGIKALEGKNALVLEQVDVGGGVVELEGDQWTAHLLDDSQTLEPGEQVTVVEIRGATVIVWRQD</sequence>
<dbReference type="AlphaFoldDB" id="A0A895XNF9"/>
<name>A0A895XNF9_9ACTN</name>
<evidence type="ECO:0000256" key="5">
    <source>
        <dbReference type="SAM" id="Phobius"/>
    </source>
</evidence>
<comment type="subcellular location">
    <subcellularLocation>
        <location evidence="1">Membrane</location>
        <topology evidence="1">Multi-pass membrane protein</topology>
    </subcellularLocation>
</comment>
<dbReference type="Gene3D" id="2.40.50.140">
    <property type="entry name" value="Nucleic acid-binding proteins"/>
    <property type="match status" value="1"/>
</dbReference>
<dbReference type="InterPro" id="IPR002810">
    <property type="entry name" value="NfeD-like_C"/>
</dbReference>
<evidence type="ECO:0000256" key="4">
    <source>
        <dbReference type="ARBA" id="ARBA00023136"/>
    </source>
</evidence>
<reference evidence="7" key="1">
    <citation type="submission" date="2021-02" db="EMBL/GenBank/DDBJ databases">
        <title>Natronoglycomyces albus gen. nov., sp. nov, a haloalkaliphilic actinobacterium from a soda solonchak soil.</title>
        <authorList>
            <person name="Sorokin D.Y."/>
            <person name="Khijniak T.V."/>
            <person name="Zakharycheva A.P."/>
            <person name="Boueva O.V."/>
            <person name="Ariskina E.V."/>
            <person name="Hahnke R.L."/>
            <person name="Bunk B."/>
            <person name="Sproer C."/>
            <person name="Schumann P."/>
            <person name="Evtushenko L.I."/>
            <person name="Kublanov I.V."/>
        </authorList>
    </citation>
    <scope>NUCLEOTIDE SEQUENCE</scope>
    <source>
        <strain evidence="7">DSM 106290</strain>
    </source>
</reference>
<evidence type="ECO:0000256" key="1">
    <source>
        <dbReference type="ARBA" id="ARBA00004141"/>
    </source>
</evidence>
<dbReference type="PANTHER" id="PTHR33507:SF3">
    <property type="entry name" value="INNER MEMBRANE PROTEIN YBBJ"/>
    <property type="match status" value="1"/>
</dbReference>
<dbReference type="GO" id="GO:0005886">
    <property type="term" value="C:plasma membrane"/>
    <property type="evidence" value="ECO:0007669"/>
    <property type="project" value="TreeGrafter"/>
</dbReference>
<protein>
    <submittedName>
        <fullName evidence="7">NfeD family protein</fullName>
    </submittedName>
</protein>
<evidence type="ECO:0000256" key="3">
    <source>
        <dbReference type="ARBA" id="ARBA00022989"/>
    </source>
</evidence>
<dbReference type="KEGG" id="nav:JQS30_07110"/>
<proteinExistence type="predicted"/>
<keyword evidence="3 5" id="KW-1133">Transmembrane helix</keyword>
<evidence type="ECO:0000256" key="2">
    <source>
        <dbReference type="ARBA" id="ARBA00022692"/>
    </source>
</evidence>
<dbReference type="Pfam" id="PF01957">
    <property type="entry name" value="NfeD"/>
    <property type="match status" value="1"/>
</dbReference>
<dbReference type="PANTHER" id="PTHR33507">
    <property type="entry name" value="INNER MEMBRANE PROTEIN YBBJ"/>
    <property type="match status" value="1"/>
</dbReference>
<keyword evidence="8" id="KW-1185">Reference proteome</keyword>
<organism evidence="7 8">
    <name type="scientific">Natronoglycomyces albus</name>
    <dbReference type="NCBI Taxonomy" id="2811108"/>
    <lineage>
        <taxon>Bacteria</taxon>
        <taxon>Bacillati</taxon>
        <taxon>Actinomycetota</taxon>
        <taxon>Actinomycetes</taxon>
        <taxon>Glycomycetales</taxon>
        <taxon>Glycomycetaceae</taxon>
        <taxon>Natronoglycomyces</taxon>
    </lineage>
</organism>
<dbReference type="InterPro" id="IPR052165">
    <property type="entry name" value="Membrane_assoc_protease"/>
</dbReference>
<evidence type="ECO:0000313" key="7">
    <source>
        <dbReference type="EMBL" id="QSB06657.1"/>
    </source>
</evidence>
<evidence type="ECO:0000259" key="6">
    <source>
        <dbReference type="Pfam" id="PF01957"/>
    </source>
</evidence>